<evidence type="ECO:0000256" key="1">
    <source>
        <dbReference type="ARBA" id="ARBA00006484"/>
    </source>
</evidence>
<dbReference type="InterPro" id="IPR036291">
    <property type="entry name" value="NAD(P)-bd_dom_sf"/>
</dbReference>
<organism evidence="3 4">
    <name type="scientific">Mycena indigotica</name>
    <dbReference type="NCBI Taxonomy" id="2126181"/>
    <lineage>
        <taxon>Eukaryota</taxon>
        <taxon>Fungi</taxon>
        <taxon>Dikarya</taxon>
        <taxon>Basidiomycota</taxon>
        <taxon>Agaricomycotina</taxon>
        <taxon>Agaricomycetes</taxon>
        <taxon>Agaricomycetidae</taxon>
        <taxon>Agaricales</taxon>
        <taxon>Marasmiineae</taxon>
        <taxon>Mycenaceae</taxon>
        <taxon>Mycena</taxon>
    </lineage>
</organism>
<evidence type="ECO:0000313" key="3">
    <source>
        <dbReference type="EMBL" id="KAF7298631.1"/>
    </source>
</evidence>
<dbReference type="PANTHER" id="PTHR24320">
    <property type="entry name" value="RETINOL DEHYDROGENASE"/>
    <property type="match status" value="1"/>
</dbReference>
<dbReference type="RefSeq" id="XP_037218019.1">
    <property type="nucleotide sequence ID" value="XM_037364777.1"/>
</dbReference>
<sequence>MSLPTFGSSTTAEEAADVLSNVISGKNVLVTGTSLEGIGFETARAIAKHAALVVITGYNKDRLQLSVDAIRKDKPAAQIRPLVLNLASLSAIRETAKEINGYAEPIHVVIHNAADTSGVYSVTADDIEGQMAVAHFGPFLLTKLILPKILASKTAKWTPRIVLVSSLAHSMGPGIELTASALRKPATGPETSYFLRYHEAKSANVLFALGLANRGAGKLRAYSLHPGAIYTNVFMKDTAIPMLKSVGLLNEDATPNTEAHEWKTIPQGASTSVVAAFDPRLDDKSGAYLVDGAEANAQRAPICSELANADKLWKLTEEILGEEFVL</sequence>
<dbReference type="EMBL" id="JACAZF010000007">
    <property type="protein sequence ID" value="KAF7298631.1"/>
    <property type="molecule type" value="Genomic_DNA"/>
</dbReference>
<dbReference type="SUPFAM" id="SSF51735">
    <property type="entry name" value="NAD(P)-binding Rossmann-fold domains"/>
    <property type="match status" value="1"/>
</dbReference>
<dbReference type="PANTHER" id="PTHR24320:SF283">
    <property type="entry name" value="RETINOL DEHYDROGENASE 11"/>
    <property type="match status" value="1"/>
</dbReference>
<dbReference type="GO" id="GO:0016491">
    <property type="term" value="F:oxidoreductase activity"/>
    <property type="evidence" value="ECO:0007669"/>
    <property type="project" value="UniProtKB-KW"/>
</dbReference>
<reference evidence="3" key="1">
    <citation type="submission" date="2020-05" db="EMBL/GenBank/DDBJ databases">
        <title>Mycena genomes resolve the evolution of fungal bioluminescence.</title>
        <authorList>
            <person name="Tsai I.J."/>
        </authorList>
    </citation>
    <scope>NUCLEOTIDE SEQUENCE</scope>
    <source>
        <strain evidence="3">171206Taipei</strain>
    </source>
</reference>
<evidence type="ECO:0008006" key="5">
    <source>
        <dbReference type="Google" id="ProtNLM"/>
    </source>
</evidence>
<dbReference type="GeneID" id="59347293"/>
<evidence type="ECO:0000256" key="2">
    <source>
        <dbReference type="ARBA" id="ARBA00023002"/>
    </source>
</evidence>
<keyword evidence="4" id="KW-1185">Reference proteome</keyword>
<proteinExistence type="inferred from homology"/>
<comment type="caution">
    <text evidence="3">The sequence shown here is derived from an EMBL/GenBank/DDBJ whole genome shotgun (WGS) entry which is preliminary data.</text>
</comment>
<dbReference type="InterPro" id="IPR002347">
    <property type="entry name" value="SDR_fam"/>
</dbReference>
<dbReference type="Proteomes" id="UP000636479">
    <property type="component" value="Unassembled WGS sequence"/>
</dbReference>
<accession>A0A8H6SH75</accession>
<evidence type="ECO:0000313" key="4">
    <source>
        <dbReference type="Proteomes" id="UP000636479"/>
    </source>
</evidence>
<dbReference type="AlphaFoldDB" id="A0A8H6SH75"/>
<dbReference type="Pfam" id="PF00106">
    <property type="entry name" value="adh_short"/>
    <property type="match status" value="1"/>
</dbReference>
<name>A0A8H6SH75_9AGAR</name>
<protein>
    <recommendedName>
        <fullName evidence="5">Short-chain dehydrogenase</fullName>
    </recommendedName>
</protein>
<dbReference type="OrthoDB" id="191139at2759"/>
<keyword evidence="2" id="KW-0560">Oxidoreductase</keyword>
<dbReference type="Gene3D" id="3.40.50.720">
    <property type="entry name" value="NAD(P)-binding Rossmann-like Domain"/>
    <property type="match status" value="1"/>
</dbReference>
<gene>
    <name evidence="3" type="ORF">MIND_00810200</name>
</gene>
<comment type="similarity">
    <text evidence="1">Belongs to the short-chain dehydrogenases/reductases (SDR) family.</text>
</comment>